<name>A0ABQ3GZH7_9NEIS</name>
<dbReference type="PANTHER" id="PTHR43877">
    <property type="entry name" value="AMINOALKYLPHOSPHONATE N-ACETYLTRANSFERASE-RELATED-RELATED"/>
    <property type="match status" value="1"/>
</dbReference>
<evidence type="ECO:0000256" key="2">
    <source>
        <dbReference type="ARBA" id="ARBA00023315"/>
    </source>
</evidence>
<dbReference type="EMBL" id="BMYO01000003">
    <property type="protein sequence ID" value="GHD60263.1"/>
    <property type="molecule type" value="Genomic_DNA"/>
</dbReference>
<dbReference type="SUPFAM" id="SSF55729">
    <property type="entry name" value="Acyl-CoA N-acyltransferases (Nat)"/>
    <property type="match status" value="1"/>
</dbReference>
<protein>
    <submittedName>
        <fullName evidence="4">N-acetyltransferase</fullName>
    </submittedName>
</protein>
<dbReference type="Proteomes" id="UP000604737">
    <property type="component" value="Unassembled WGS sequence"/>
</dbReference>
<dbReference type="PROSITE" id="PS51186">
    <property type="entry name" value="GNAT"/>
    <property type="match status" value="1"/>
</dbReference>
<sequence length="168" mass="17460">MSMLIRPATVADAHAIRELVTAAFGQPGEAGLVDALRDAGRASVELVAQADDLIVGHVLFSSVSVEGVAGDVAGLAPLAVAADWRRQGVGRALIEAGLTELRKQGAAAVVVLGDPAYYGRFGCVPASRFGLSCEYEVPAEYFMALELWPDALAFGAGVVRYAPEFAAL</sequence>
<dbReference type="InterPro" id="IPR050832">
    <property type="entry name" value="Bact_Acetyltransf"/>
</dbReference>
<dbReference type="InterPro" id="IPR000182">
    <property type="entry name" value="GNAT_dom"/>
</dbReference>
<evidence type="ECO:0000256" key="1">
    <source>
        <dbReference type="ARBA" id="ARBA00022679"/>
    </source>
</evidence>
<evidence type="ECO:0000313" key="4">
    <source>
        <dbReference type="EMBL" id="GHD60263.1"/>
    </source>
</evidence>
<organism evidence="4 5">
    <name type="scientific">Jeongeupia chitinilytica</name>
    <dbReference type="NCBI Taxonomy" id="1041641"/>
    <lineage>
        <taxon>Bacteria</taxon>
        <taxon>Pseudomonadati</taxon>
        <taxon>Pseudomonadota</taxon>
        <taxon>Betaproteobacteria</taxon>
        <taxon>Neisseriales</taxon>
        <taxon>Chitinibacteraceae</taxon>
        <taxon>Jeongeupia</taxon>
    </lineage>
</organism>
<dbReference type="InterPro" id="IPR016181">
    <property type="entry name" value="Acyl_CoA_acyltransferase"/>
</dbReference>
<reference evidence="5" key="1">
    <citation type="journal article" date="2019" name="Int. J. Syst. Evol. Microbiol.">
        <title>The Global Catalogue of Microorganisms (GCM) 10K type strain sequencing project: providing services to taxonomists for standard genome sequencing and annotation.</title>
        <authorList>
            <consortium name="The Broad Institute Genomics Platform"/>
            <consortium name="The Broad Institute Genome Sequencing Center for Infectious Disease"/>
            <person name="Wu L."/>
            <person name="Ma J."/>
        </authorList>
    </citation>
    <scope>NUCLEOTIDE SEQUENCE [LARGE SCALE GENOMIC DNA]</scope>
    <source>
        <strain evidence="5">KCTC 23701</strain>
    </source>
</reference>
<comment type="caution">
    <text evidence="4">The sequence shown here is derived from an EMBL/GenBank/DDBJ whole genome shotgun (WGS) entry which is preliminary data.</text>
</comment>
<dbReference type="Gene3D" id="3.40.630.30">
    <property type="match status" value="1"/>
</dbReference>
<evidence type="ECO:0000313" key="5">
    <source>
        <dbReference type="Proteomes" id="UP000604737"/>
    </source>
</evidence>
<keyword evidence="1" id="KW-0808">Transferase</keyword>
<accession>A0ABQ3GZH7</accession>
<dbReference type="Pfam" id="PF13527">
    <property type="entry name" value="Acetyltransf_9"/>
    <property type="match status" value="1"/>
</dbReference>
<keyword evidence="2" id="KW-0012">Acyltransferase</keyword>
<dbReference type="PANTHER" id="PTHR43877:SF1">
    <property type="entry name" value="ACETYLTRANSFERASE"/>
    <property type="match status" value="1"/>
</dbReference>
<dbReference type="CDD" id="cd04301">
    <property type="entry name" value="NAT_SF"/>
    <property type="match status" value="1"/>
</dbReference>
<evidence type="ECO:0000259" key="3">
    <source>
        <dbReference type="PROSITE" id="PS51186"/>
    </source>
</evidence>
<feature type="domain" description="N-acetyltransferase" evidence="3">
    <location>
        <begin position="3"/>
        <end position="148"/>
    </location>
</feature>
<keyword evidence="5" id="KW-1185">Reference proteome</keyword>
<gene>
    <name evidence="4" type="ORF">GCM10007350_13010</name>
</gene>
<proteinExistence type="predicted"/>
<dbReference type="RefSeq" id="WP_229797464.1">
    <property type="nucleotide sequence ID" value="NZ_BMYO01000003.1"/>
</dbReference>